<feature type="non-terminal residue" evidence="1">
    <location>
        <position position="1"/>
    </location>
</feature>
<organism evidence="1 2">
    <name type="scientific">Datura stramonium</name>
    <name type="common">Jimsonweed</name>
    <name type="synonym">Common thornapple</name>
    <dbReference type="NCBI Taxonomy" id="4076"/>
    <lineage>
        <taxon>Eukaryota</taxon>
        <taxon>Viridiplantae</taxon>
        <taxon>Streptophyta</taxon>
        <taxon>Embryophyta</taxon>
        <taxon>Tracheophyta</taxon>
        <taxon>Spermatophyta</taxon>
        <taxon>Magnoliopsida</taxon>
        <taxon>eudicotyledons</taxon>
        <taxon>Gunneridae</taxon>
        <taxon>Pentapetalae</taxon>
        <taxon>asterids</taxon>
        <taxon>lamiids</taxon>
        <taxon>Solanales</taxon>
        <taxon>Solanaceae</taxon>
        <taxon>Solanoideae</taxon>
        <taxon>Datureae</taxon>
        <taxon>Datura</taxon>
    </lineage>
</organism>
<proteinExistence type="predicted"/>
<dbReference type="EMBL" id="JACEIK010004816">
    <property type="protein sequence ID" value="MCD9646491.1"/>
    <property type="molecule type" value="Genomic_DNA"/>
</dbReference>
<sequence>NGLKIYGLLTSKMTGRQPPDGMTSHLASDEKRASDLVTYIPHKWKAILEVWGVTLSLPRDHPRLKIALRLRQQMI</sequence>
<dbReference type="Proteomes" id="UP000823775">
    <property type="component" value="Unassembled WGS sequence"/>
</dbReference>
<accession>A0ABS8VI71</accession>
<evidence type="ECO:0000313" key="1">
    <source>
        <dbReference type="EMBL" id="MCD9646491.1"/>
    </source>
</evidence>
<protein>
    <submittedName>
        <fullName evidence="1">Uncharacterized protein</fullName>
    </submittedName>
</protein>
<gene>
    <name evidence="1" type="ORF">HAX54_036363</name>
</gene>
<comment type="caution">
    <text evidence="1">The sequence shown here is derived from an EMBL/GenBank/DDBJ whole genome shotgun (WGS) entry which is preliminary data.</text>
</comment>
<keyword evidence="2" id="KW-1185">Reference proteome</keyword>
<evidence type="ECO:0000313" key="2">
    <source>
        <dbReference type="Proteomes" id="UP000823775"/>
    </source>
</evidence>
<reference evidence="1 2" key="1">
    <citation type="journal article" date="2021" name="BMC Genomics">
        <title>Datura genome reveals duplications of psychoactive alkaloid biosynthetic genes and high mutation rate following tissue culture.</title>
        <authorList>
            <person name="Rajewski A."/>
            <person name="Carter-House D."/>
            <person name="Stajich J."/>
            <person name="Litt A."/>
        </authorList>
    </citation>
    <scope>NUCLEOTIDE SEQUENCE [LARGE SCALE GENOMIC DNA]</scope>
    <source>
        <strain evidence="1">AR-01</strain>
    </source>
</reference>
<name>A0ABS8VI71_DATST</name>